<dbReference type="PROSITE" id="PS51462">
    <property type="entry name" value="NUDIX"/>
    <property type="match status" value="1"/>
</dbReference>
<reference evidence="2" key="1">
    <citation type="journal article" date="2020" name="Nature">
        <title>Giant virus diversity and host interactions through global metagenomics.</title>
        <authorList>
            <person name="Schulz F."/>
            <person name="Roux S."/>
            <person name="Paez-Espino D."/>
            <person name="Jungbluth S."/>
            <person name="Walsh D.A."/>
            <person name="Denef V.J."/>
            <person name="McMahon K.D."/>
            <person name="Konstantinidis K.T."/>
            <person name="Eloe-Fadrosh E.A."/>
            <person name="Kyrpides N.C."/>
            <person name="Woyke T."/>
        </authorList>
    </citation>
    <scope>NUCLEOTIDE SEQUENCE</scope>
    <source>
        <strain evidence="2">GVMAG-M-3300009182-67</strain>
    </source>
</reference>
<name>A0A6C0AZW4_9ZZZZ</name>
<dbReference type="AlphaFoldDB" id="A0A6C0AZW4"/>
<accession>A0A6C0AZW4</accession>
<dbReference type="Gene3D" id="3.90.79.10">
    <property type="entry name" value="Nucleoside Triphosphate Pyrophosphohydrolase"/>
    <property type="match status" value="1"/>
</dbReference>
<evidence type="ECO:0000259" key="1">
    <source>
        <dbReference type="PROSITE" id="PS51462"/>
    </source>
</evidence>
<organism evidence="2">
    <name type="scientific">viral metagenome</name>
    <dbReference type="NCBI Taxonomy" id="1070528"/>
    <lineage>
        <taxon>unclassified sequences</taxon>
        <taxon>metagenomes</taxon>
        <taxon>organismal metagenomes</taxon>
    </lineage>
</organism>
<protein>
    <recommendedName>
        <fullName evidence="1">Nudix hydrolase domain-containing protein</fullName>
    </recommendedName>
</protein>
<dbReference type="Pfam" id="PF00293">
    <property type="entry name" value="NUDIX"/>
    <property type="match status" value="1"/>
</dbReference>
<dbReference type="SUPFAM" id="SSF55811">
    <property type="entry name" value="Nudix"/>
    <property type="match status" value="1"/>
</dbReference>
<dbReference type="EMBL" id="MN739039">
    <property type="protein sequence ID" value="QHS85061.1"/>
    <property type="molecule type" value="Genomic_DNA"/>
</dbReference>
<feature type="domain" description="Nudix hydrolase" evidence="1">
    <location>
        <begin position="3"/>
        <end position="148"/>
    </location>
</feature>
<proteinExistence type="predicted"/>
<sequence>MMNSSFAAGIVPYTISNGYTYFLLGKETSNNKWSGFVGGSEPGETPRKTAIREFHEETATIFTNANGYIEKQLTLIEPIIEKTSTGKTVYIWFVEFPAYVDFLQFYINKQILNEKHFKEKSELRWFSFYETQSKNVLYKLKKMILLFFK</sequence>
<evidence type="ECO:0000313" key="2">
    <source>
        <dbReference type="EMBL" id="QHS85061.1"/>
    </source>
</evidence>
<dbReference type="InterPro" id="IPR015797">
    <property type="entry name" value="NUDIX_hydrolase-like_dom_sf"/>
</dbReference>
<dbReference type="InterPro" id="IPR000086">
    <property type="entry name" value="NUDIX_hydrolase_dom"/>
</dbReference>